<protein>
    <submittedName>
        <fullName evidence="1">Uncharacterized protein</fullName>
    </submittedName>
</protein>
<dbReference type="Proteomes" id="UP000265566">
    <property type="component" value="Chromosome 1"/>
</dbReference>
<gene>
    <name evidence="1" type="ORF">MtrunA17_Chr1g0197991</name>
</gene>
<name>A0A396JZD9_MEDTR</name>
<comment type="caution">
    <text evidence="1">The sequence shown here is derived from an EMBL/GenBank/DDBJ whole genome shotgun (WGS) entry which is preliminary data.</text>
</comment>
<dbReference type="Gramene" id="rna5367">
    <property type="protein sequence ID" value="RHN81345.1"/>
    <property type="gene ID" value="gene5367"/>
</dbReference>
<organism evidence="1">
    <name type="scientific">Medicago truncatula</name>
    <name type="common">Barrel medic</name>
    <name type="synonym">Medicago tribuloides</name>
    <dbReference type="NCBI Taxonomy" id="3880"/>
    <lineage>
        <taxon>Eukaryota</taxon>
        <taxon>Viridiplantae</taxon>
        <taxon>Streptophyta</taxon>
        <taxon>Embryophyta</taxon>
        <taxon>Tracheophyta</taxon>
        <taxon>Spermatophyta</taxon>
        <taxon>Magnoliopsida</taxon>
        <taxon>eudicotyledons</taxon>
        <taxon>Gunneridae</taxon>
        <taxon>Pentapetalae</taxon>
        <taxon>rosids</taxon>
        <taxon>fabids</taxon>
        <taxon>Fabales</taxon>
        <taxon>Fabaceae</taxon>
        <taxon>Papilionoideae</taxon>
        <taxon>50 kb inversion clade</taxon>
        <taxon>NPAAA clade</taxon>
        <taxon>Hologalegina</taxon>
        <taxon>IRL clade</taxon>
        <taxon>Trifolieae</taxon>
        <taxon>Medicago</taxon>
    </lineage>
</organism>
<accession>A0A396JZD9</accession>
<dbReference type="EMBL" id="PSQE01000001">
    <property type="protein sequence ID" value="RHN81345.1"/>
    <property type="molecule type" value="Genomic_DNA"/>
</dbReference>
<dbReference type="AlphaFoldDB" id="A0A396JZD9"/>
<evidence type="ECO:0000313" key="1">
    <source>
        <dbReference type="EMBL" id="RHN81345.1"/>
    </source>
</evidence>
<sequence>MFESITDHVVLTLVALLLSLFHVLRHVPLQSKKPSMIHMLKLLLNEEHILGKNKMNPFFQNHFEVLKFPTFNSIMLLPHNTLN</sequence>
<proteinExistence type="predicted"/>
<reference evidence="1" key="1">
    <citation type="journal article" date="2018" name="Nat. Plants">
        <title>Whole-genome landscape of Medicago truncatula symbiotic genes.</title>
        <authorList>
            <person name="Pecrix Y."/>
            <person name="Gamas P."/>
            <person name="Carrere S."/>
        </authorList>
    </citation>
    <scope>NUCLEOTIDE SEQUENCE</scope>
    <source>
        <tissue evidence="1">Leaves</tissue>
    </source>
</reference>